<feature type="coiled-coil region" evidence="1">
    <location>
        <begin position="4"/>
        <end position="31"/>
    </location>
</feature>
<protein>
    <submittedName>
        <fullName evidence="3">Uncharacterized protein</fullName>
    </submittedName>
</protein>
<evidence type="ECO:0000256" key="1">
    <source>
        <dbReference type="SAM" id="Coils"/>
    </source>
</evidence>
<gene>
    <name evidence="3" type="ORF">EG327_010261</name>
</gene>
<feature type="compositionally biased region" description="Low complexity" evidence="2">
    <location>
        <begin position="560"/>
        <end position="573"/>
    </location>
</feature>
<keyword evidence="1" id="KW-0175">Coiled coil</keyword>
<sequence length="646" mass="72079">MAPSLKQQKRERNLQDQLDRQERQISIWKDVARRCVRDLATIRKNEVVERVWDLLQTMAVGVSQVEWDIEEMRGDVSLDSGVSGPPQRQKQKQKQKQKQTSVVHEEDFQSRNTVPVVSFQQRRQAFVGEMVAFGYGPEADIGNAFDVACGSEELAVSILTSVLSLPATPESQAGDVEQRWDGPVPPLSLSTLEGNNGQGILYGALAPGTPVDRVQDQGVARQWDPAPLNNVFQQADEQDIVYNVNVPAPTTPVNRKRKADSSFATTTPSSSTHHHHHHQTPSSQSPLSPNPTTTPHPTHSPRTYLARRKPSSLSPQEQTALFHIIKRLAPSNKTTRFWGKVTTALAQLGYVKSEAAWKGEWSRYGTYEHGFDERTGVFVGTEVERLRLLRCLDERPRAEVRRVILELEGGDGDGVVGGEGKRRKVRGAFEGGSVDVVQTPVFSDLFDGDFAGVGGGFVPVDEYAWLADLDFSRQEKYNAGVGFIGDLQDPALQERFDNNNNNNFPDFSNQQYVDTRTPHFDVPITNNTLYPNNTILNNLQNTPLFQNINEWFSTSLNQETTTTHNNNDDNTLNIEKHPQNTSKDTGDSNINSEHEVNAEGNLAGDIDSSGAGGVDPDDDDDDDDDDENNPYIISLREFERNMVKRY</sequence>
<accession>A0A8H3ZAA7</accession>
<name>A0A8H3ZAA7_VENIN</name>
<comment type="caution">
    <text evidence="3">The sequence shown here is derived from an EMBL/GenBank/DDBJ whole genome shotgun (WGS) entry which is preliminary data.</text>
</comment>
<dbReference type="Proteomes" id="UP000490939">
    <property type="component" value="Unassembled WGS sequence"/>
</dbReference>
<feature type="region of interest" description="Disordered" evidence="2">
    <location>
        <begin position="559"/>
        <end position="634"/>
    </location>
</feature>
<dbReference type="EMBL" id="WNWR01000072">
    <property type="protein sequence ID" value="KAE9992050.1"/>
    <property type="molecule type" value="Genomic_DNA"/>
</dbReference>
<feature type="compositionally biased region" description="Polar residues" evidence="2">
    <location>
        <begin position="579"/>
        <end position="591"/>
    </location>
</feature>
<feature type="compositionally biased region" description="Acidic residues" evidence="2">
    <location>
        <begin position="615"/>
        <end position="628"/>
    </location>
</feature>
<feature type="region of interest" description="Disordered" evidence="2">
    <location>
        <begin position="246"/>
        <end position="312"/>
    </location>
</feature>
<evidence type="ECO:0000256" key="2">
    <source>
        <dbReference type="SAM" id="MobiDB-lite"/>
    </source>
</evidence>
<proteinExistence type="predicted"/>
<reference evidence="3 4" key="1">
    <citation type="submission" date="2019-07" db="EMBL/GenBank/DDBJ databases">
        <title>Venturia inaequalis Genome Resource.</title>
        <authorList>
            <person name="Lichtner F.J."/>
        </authorList>
    </citation>
    <scope>NUCLEOTIDE SEQUENCE [LARGE SCALE GENOMIC DNA]</scope>
    <source>
        <strain evidence="3 4">DMI_063113</strain>
    </source>
</reference>
<keyword evidence="4" id="KW-1185">Reference proteome</keyword>
<evidence type="ECO:0000313" key="3">
    <source>
        <dbReference type="EMBL" id="KAE9992050.1"/>
    </source>
</evidence>
<evidence type="ECO:0000313" key="4">
    <source>
        <dbReference type="Proteomes" id="UP000490939"/>
    </source>
</evidence>
<organism evidence="3 4">
    <name type="scientific">Venturia inaequalis</name>
    <name type="common">Apple scab fungus</name>
    <dbReference type="NCBI Taxonomy" id="5025"/>
    <lineage>
        <taxon>Eukaryota</taxon>
        <taxon>Fungi</taxon>
        <taxon>Dikarya</taxon>
        <taxon>Ascomycota</taxon>
        <taxon>Pezizomycotina</taxon>
        <taxon>Dothideomycetes</taxon>
        <taxon>Pleosporomycetidae</taxon>
        <taxon>Venturiales</taxon>
        <taxon>Venturiaceae</taxon>
        <taxon>Venturia</taxon>
    </lineage>
</organism>
<feature type="region of interest" description="Disordered" evidence="2">
    <location>
        <begin position="76"/>
        <end position="107"/>
    </location>
</feature>
<dbReference type="AlphaFoldDB" id="A0A8H3ZAA7"/>